<evidence type="ECO:0000259" key="13">
    <source>
        <dbReference type="Pfam" id="PF00882"/>
    </source>
</evidence>
<dbReference type="SMART" id="SM00191">
    <property type="entry name" value="Int_alpha"/>
    <property type="match status" value="4"/>
</dbReference>
<feature type="repeat" description="FG-GAP" evidence="12">
    <location>
        <begin position="705"/>
        <end position="763"/>
    </location>
</feature>
<gene>
    <name evidence="15" type="primary">LOC111119995</name>
</gene>
<dbReference type="PROSITE" id="PS51470">
    <property type="entry name" value="FG_GAP"/>
    <property type="match status" value="4"/>
</dbReference>
<dbReference type="PRINTS" id="PR00718">
    <property type="entry name" value="PHPHLIPASED"/>
</dbReference>
<dbReference type="InterPro" id="IPR028994">
    <property type="entry name" value="Integrin_alpha_N"/>
</dbReference>
<feature type="repeat" description="FG-GAP" evidence="12">
    <location>
        <begin position="504"/>
        <end position="564"/>
    </location>
</feature>
<comment type="subcellular location">
    <subcellularLocation>
        <location evidence="1">Secreted</location>
    </subcellularLocation>
</comment>
<dbReference type="RefSeq" id="XP_022316306.1">
    <property type="nucleotide sequence ID" value="XM_022460598.1"/>
</dbReference>
<evidence type="ECO:0000256" key="12">
    <source>
        <dbReference type="PROSITE-ProRule" id="PRU00803"/>
    </source>
</evidence>
<keyword evidence="14" id="KW-1185">Reference proteome</keyword>
<dbReference type="InterPro" id="IPR013519">
    <property type="entry name" value="Int_alpha_beta-p"/>
</dbReference>
<dbReference type="GO" id="GO:0004621">
    <property type="term" value="F:glycosylphosphatidylinositol phospholipase D activity"/>
    <property type="evidence" value="ECO:0007669"/>
    <property type="project" value="UniProtKB-EC"/>
</dbReference>
<dbReference type="Pfam" id="PF00882">
    <property type="entry name" value="Zn_dep_PLPC"/>
    <property type="match status" value="1"/>
</dbReference>
<sequence length="850" mass="94653">MSAPMSKTVIFTVALLSPLFCMISGFGPISHGIISYRASVYFGAEEFKIVQENPDGLFGGSVFPDVFYDPQCSEGNYSFVSDATKSTAFLNTSINYLLTKYPKPWSNVTHKLVSFLYGVLSHQVADYMWYGEDKSQQGFLTMMARLNFHGNFQEAAVFAELGSDAVLAYDLNLDHVKPFLEWFVPVSDLVNIYALMFGEGKVPYEVVENCTVTRLIYLMKEKLKVSEYYAAVAPNSPFLMTQLLDYFPGGVDDCAGWVIRKWNDLNFMFENGLSHCVIPSNPLQIQCNSSTTLQQSSFTLRNSEIAKTEAWKQVSASVYSSDVLKMQEESGFRLFPSDTYWREIKKKHQLFQKKRRRTKDLNSIGNYFVNNTFAKLGWALTSGDVDSDEYKDLLIGAPGYSVKNFPQTGKVFILFGNKTGLPGFGYIAVNLDNTPLNCTGYIKSPTKQQSRFGSSIAVVDINLDGVLDIAVGAPAFSNDESNSITYNGVIYVFYGTPKSRHFLRPNITISCQPEFCRLGSSLSTVDFNGDGHEDLVIGNPFYLPTDNQTGVVTVLVSKDTYKAQQNLTFEQLVENWRLFGHQDNGWFGARSRGKDGVLMASEPFYRKCALPGCPLNSQDIQSAGAVTFNNTGSKFKFPSMTLNGRDEFDLTGYSADFGFPYDNTSLILAVSVPGAMVYGEILTIPVKLRWTGTVILFNVTTNGLVQVAHFDGDRKLAMFGSFIKFADLNGDGFDDLLIGAPLHSDDWTDLIPRFLNIDEDGRLYIFYGGSNFPTGNATFTKDCLGFSPCPWKTAGDMVIPVSPKAYIGRDAEVLEYPTKTNLVVSAVRSTDYFRGFPHTGSIYIYTFDKK</sequence>
<evidence type="ECO:0000256" key="5">
    <source>
        <dbReference type="ARBA" id="ARBA00022525"/>
    </source>
</evidence>
<reference evidence="15" key="1">
    <citation type="submission" date="2025-08" db="UniProtKB">
        <authorList>
            <consortium name="RefSeq"/>
        </authorList>
    </citation>
    <scope>IDENTIFICATION</scope>
    <source>
        <tissue evidence="15">Whole sample</tissue>
    </source>
</reference>
<comment type="similarity">
    <text evidence="2">Belongs to the GPLD1 family.</text>
</comment>
<evidence type="ECO:0000256" key="11">
    <source>
        <dbReference type="ARBA" id="ARBA00093237"/>
    </source>
</evidence>
<protein>
    <recommendedName>
        <fullName evidence="4">Phosphatidylinositol-glycan-specific phospholipase D</fullName>
        <ecNumber evidence="3">3.1.4.50</ecNumber>
    </recommendedName>
    <alternativeName>
        <fullName evidence="10">Glycosyl-phosphatidylinositol-specific phospholipase D</fullName>
    </alternativeName>
</protein>
<dbReference type="GO" id="GO:0031012">
    <property type="term" value="C:extracellular matrix"/>
    <property type="evidence" value="ECO:0007669"/>
    <property type="project" value="TreeGrafter"/>
</dbReference>
<evidence type="ECO:0000256" key="10">
    <source>
        <dbReference type="ARBA" id="ARBA00029753"/>
    </source>
</evidence>
<evidence type="ECO:0000256" key="2">
    <source>
        <dbReference type="ARBA" id="ARBA00008652"/>
    </source>
</evidence>
<feature type="repeat" description="FG-GAP" evidence="12">
    <location>
        <begin position="362"/>
        <end position="423"/>
    </location>
</feature>
<comment type="catalytic activity">
    <reaction evidence="11">
        <text>a 6-(alpha-D-glucosaminyl)-1-(1,2-diacyl-sn-glycero-3-phospho)-1D-myo-inositol + H2O = 6-(alpha-D-glucosaminyl)-1D-myo-inositol + a 1,2-diacyl-sn-glycero-3-phosphate + H(+)</text>
        <dbReference type="Rhea" id="RHEA:10832"/>
        <dbReference type="ChEBI" id="CHEBI:15377"/>
        <dbReference type="ChEBI" id="CHEBI:15378"/>
        <dbReference type="ChEBI" id="CHEBI:57997"/>
        <dbReference type="ChEBI" id="CHEBI:58608"/>
        <dbReference type="ChEBI" id="CHEBI:58700"/>
        <dbReference type="EC" id="3.1.4.50"/>
    </reaction>
</comment>
<evidence type="ECO:0000256" key="4">
    <source>
        <dbReference type="ARBA" id="ARBA00015988"/>
    </source>
</evidence>
<organism evidence="14 15">
    <name type="scientific">Crassostrea virginica</name>
    <name type="common">Eastern oyster</name>
    <dbReference type="NCBI Taxonomy" id="6565"/>
    <lineage>
        <taxon>Eukaryota</taxon>
        <taxon>Metazoa</taxon>
        <taxon>Spiralia</taxon>
        <taxon>Lophotrochozoa</taxon>
        <taxon>Mollusca</taxon>
        <taxon>Bivalvia</taxon>
        <taxon>Autobranchia</taxon>
        <taxon>Pteriomorphia</taxon>
        <taxon>Ostreida</taxon>
        <taxon>Ostreoidea</taxon>
        <taxon>Ostreidae</taxon>
        <taxon>Crassostrea</taxon>
    </lineage>
</organism>
<feature type="repeat" description="FG-GAP" evidence="12">
    <location>
        <begin position="438"/>
        <end position="502"/>
    </location>
</feature>
<dbReference type="PANTHER" id="PTHR23221:SF7">
    <property type="entry name" value="PHOSPHATIDYLINOSITOL-GLYCAN-SPECIFIC PHOSPHOLIPASE D"/>
    <property type="match status" value="1"/>
</dbReference>
<evidence type="ECO:0000313" key="15">
    <source>
        <dbReference type="RefSeq" id="XP_022316306.1"/>
    </source>
</evidence>
<dbReference type="PANTHER" id="PTHR23221">
    <property type="entry name" value="GLYCOSYLPHOSPHATIDYLINOSITOL PHOSPHOLIPASE D"/>
    <property type="match status" value="1"/>
</dbReference>
<dbReference type="KEGG" id="cvn:111119995"/>
<dbReference type="EC" id="3.1.4.50" evidence="3"/>
<dbReference type="Proteomes" id="UP000694844">
    <property type="component" value="Chromosome 2"/>
</dbReference>
<feature type="domain" description="Phospholipase C/D" evidence="13">
    <location>
        <begin position="48"/>
        <end position="129"/>
    </location>
</feature>
<evidence type="ECO:0000256" key="7">
    <source>
        <dbReference type="ARBA" id="ARBA00022737"/>
    </source>
</evidence>
<dbReference type="InterPro" id="IPR001028">
    <property type="entry name" value="Gprt_PLipase_D"/>
</dbReference>
<dbReference type="Gene3D" id="2.130.10.130">
    <property type="entry name" value="Integrin alpha, N-terminal"/>
    <property type="match status" value="3"/>
</dbReference>
<dbReference type="GeneID" id="111119995"/>
<keyword evidence="6" id="KW-0732">Signal</keyword>
<dbReference type="AlphaFoldDB" id="A0A8B8CPH2"/>
<dbReference type="GO" id="GO:0005615">
    <property type="term" value="C:extracellular space"/>
    <property type="evidence" value="ECO:0007669"/>
    <property type="project" value="TreeGrafter"/>
</dbReference>
<evidence type="ECO:0000256" key="9">
    <source>
        <dbReference type="ARBA" id="ARBA00023180"/>
    </source>
</evidence>
<evidence type="ECO:0000256" key="3">
    <source>
        <dbReference type="ARBA" id="ARBA00012284"/>
    </source>
</evidence>
<keyword evidence="9" id="KW-0325">Glycoprotein</keyword>
<evidence type="ECO:0000256" key="1">
    <source>
        <dbReference type="ARBA" id="ARBA00004613"/>
    </source>
</evidence>
<dbReference type="OrthoDB" id="5317514at2759"/>
<name>A0A8B8CPH2_CRAVI</name>
<dbReference type="Pfam" id="PF01839">
    <property type="entry name" value="FG-GAP"/>
    <property type="match status" value="4"/>
</dbReference>
<dbReference type="SUPFAM" id="SSF69318">
    <property type="entry name" value="Integrin alpha N-terminal domain"/>
    <property type="match status" value="2"/>
</dbReference>
<dbReference type="InterPro" id="IPR029002">
    <property type="entry name" value="PLPC/GPLD1"/>
</dbReference>
<keyword evidence="5" id="KW-0964">Secreted</keyword>
<accession>A0A8B8CPH2</accession>
<evidence type="ECO:0000313" key="14">
    <source>
        <dbReference type="Proteomes" id="UP000694844"/>
    </source>
</evidence>
<evidence type="ECO:0000256" key="6">
    <source>
        <dbReference type="ARBA" id="ARBA00022729"/>
    </source>
</evidence>
<proteinExistence type="inferred from homology"/>
<keyword evidence="8" id="KW-0378">Hydrolase</keyword>
<evidence type="ECO:0000256" key="8">
    <source>
        <dbReference type="ARBA" id="ARBA00022801"/>
    </source>
</evidence>
<keyword evidence="7" id="KW-0677">Repeat</keyword>
<dbReference type="InterPro" id="IPR013517">
    <property type="entry name" value="FG-GAP"/>
</dbReference>